<organism evidence="2 3">
    <name type="scientific">Novipirellula galeiformis</name>
    <dbReference type="NCBI Taxonomy" id="2528004"/>
    <lineage>
        <taxon>Bacteria</taxon>
        <taxon>Pseudomonadati</taxon>
        <taxon>Planctomycetota</taxon>
        <taxon>Planctomycetia</taxon>
        <taxon>Pirellulales</taxon>
        <taxon>Pirellulaceae</taxon>
        <taxon>Novipirellula</taxon>
    </lineage>
</organism>
<dbReference type="Proteomes" id="UP000316304">
    <property type="component" value="Unassembled WGS sequence"/>
</dbReference>
<feature type="transmembrane region" description="Helical" evidence="1">
    <location>
        <begin position="50"/>
        <end position="72"/>
    </location>
</feature>
<comment type="caution">
    <text evidence="2">The sequence shown here is derived from an EMBL/GenBank/DDBJ whole genome shotgun (WGS) entry which is preliminary data.</text>
</comment>
<sequence>MQWIGIISLSIACCVVYGILHDQVTARICVEYFTIGHPPVFSTQDPTLLGIGWGVIATWWVGAILGVPLAMVSRLGTAPRKSTAQLFRPMLMLMMLSASFATVMGTVGFIAAWNGWVFLVDELATRVPPEKHVAFITDLWAHSASYFAGFVGGIILMVHTWRSRRLNTTPTKAEPSVGHEVAGNAF</sequence>
<evidence type="ECO:0000313" key="2">
    <source>
        <dbReference type="EMBL" id="TWU10354.1"/>
    </source>
</evidence>
<dbReference type="RefSeq" id="WP_197169546.1">
    <property type="nucleotide sequence ID" value="NZ_SJPT01000019.1"/>
</dbReference>
<evidence type="ECO:0000313" key="3">
    <source>
        <dbReference type="Proteomes" id="UP000316304"/>
    </source>
</evidence>
<feature type="transmembrane region" description="Helical" evidence="1">
    <location>
        <begin position="139"/>
        <end position="158"/>
    </location>
</feature>
<evidence type="ECO:0000256" key="1">
    <source>
        <dbReference type="SAM" id="Phobius"/>
    </source>
</evidence>
<dbReference type="AlphaFoldDB" id="A0A5C6BIS0"/>
<keyword evidence="1" id="KW-0812">Transmembrane</keyword>
<accession>A0A5C6BIS0</accession>
<protein>
    <submittedName>
        <fullName evidence="2">Uncharacterized protein</fullName>
    </submittedName>
</protein>
<feature type="transmembrane region" description="Helical" evidence="1">
    <location>
        <begin position="93"/>
        <end position="119"/>
    </location>
</feature>
<keyword evidence="1" id="KW-0472">Membrane</keyword>
<proteinExistence type="predicted"/>
<keyword evidence="1" id="KW-1133">Transmembrane helix</keyword>
<gene>
    <name evidence="2" type="ORF">Pla52o_57280</name>
</gene>
<reference evidence="2 3" key="1">
    <citation type="submission" date="2019-02" db="EMBL/GenBank/DDBJ databases">
        <title>Deep-cultivation of Planctomycetes and their phenomic and genomic characterization uncovers novel biology.</title>
        <authorList>
            <person name="Wiegand S."/>
            <person name="Jogler M."/>
            <person name="Boedeker C."/>
            <person name="Pinto D."/>
            <person name="Vollmers J."/>
            <person name="Rivas-Marin E."/>
            <person name="Kohn T."/>
            <person name="Peeters S.H."/>
            <person name="Heuer A."/>
            <person name="Rast P."/>
            <person name="Oberbeckmann S."/>
            <person name="Bunk B."/>
            <person name="Jeske O."/>
            <person name="Meyerdierks A."/>
            <person name="Storesund J.E."/>
            <person name="Kallscheuer N."/>
            <person name="Luecker S."/>
            <person name="Lage O.M."/>
            <person name="Pohl T."/>
            <person name="Merkel B.J."/>
            <person name="Hornburger P."/>
            <person name="Mueller R.-W."/>
            <person name="Bruemmer F."/>
            <person name="Labrenz M."/>
            <person name="Spormann A.M."/>
            <person name="Op Den Camp H."/>
            <person name="Overmann J."/>
            <person name="Amann R."/>
            <person name="Jetten M.S.M."/>
            <person name="Mascher T."/>
            <person name="Medema M.H."/>
            <person name="Devos D.P."/>
            <person name="Kaster A.-K."/>
            <person name="Ovreas L."/>
            <person name="Rohde M."/>
            <person name="Galperin M.Y."/>
            <person name="Jogler C."/>
        </authorList>
    </citation>
    <scope>NUCLEOTIDE SEQUENCE [LARGE SCALE GENOMIC DNA]</scope>
    <source>
        <strain evidence="2 3">Pla52o</strain>
    </source>
</reference>
<dbReference type="EMBL" id="SJPT01000019">
    <property type="protein sequence ID" value="TWU10354.1"/>
    <property type="molecule type" value="Genomic_DNA"/>
</dbReference>
<name>A0A5C6BIS0_9BACT</name>
<keyword evidence="3" id="KW-1185">Reference proteome</keyword>